<keyword evidence="1" id="KW-1133">Transmembrane helix</keyword>
<name>A0A382DME0_9ZZZZ</name>
<reference evidence="3" key="1">
    <citation type="submission" date="2018-05" db="EMBL/GenBank/DDBJ databases">
        <authorList>
            <person name="Lanie J.A."/>
            <person name="Ng W.-L."/>
            <person name="Kazmierczak K.M."/>
            <person name="Andrzejewski T.M."/>
            <person name="Davidsen T.M."/>
            <person name="Wayne K.J."/>
            <person name="Tettelin H."/>
            <person name="Glass J.I."/>
            <person name="Rusch D."/>
            <person name="Podicherti R."/>
            <person name="Tsui H.-C.T."/>
            <person name="Winkler M.E."/>
        </authorList>
    </citation>
    <scope>NUCLEOTIDE SEQUENCE</scope>
</reference>
<feature type="transmembrane region" description="Helical" evidence="1">
    <location>
        <begin position="91"/>
        <end position="110"/>
    </location>
</feature>
<evidence type="ECO:0000256" key="1">
    <source>
        <dbReference type="SAM" id="Phobius"/>
    </source>
</evidence>
<keyword evidence="1" id="KW-0812">Transmembrane</keyword>
<accession>A0A382DME0</accession>
<evidence type="ECO:0000259" key="2">
    <source>
        <dbReference type="Pfam" id="PF04892"/>
    </source>
</evidence>
<dbReference type="EMBL" id="UINC01039955">
    <property type="protein sequence ID" value="SVB39174.1"/>
    <property type="molecule type" value="Genomic_DNA"/>
</dbReference>
<sequence>MNTLPSRLKINPWVWVAAWMGVIFFFSTDLFSGPQTSRLIGPFLKWFAPDISAESIATVQLVVRKIAHLVEYSILSILSCRALVKRDKLRPLPLVALGQAVLIAVVYAVLDEWHQSWTAERFGSTLDVGVDSVGAIIGAVFFAWLSRRKTGTTSP</sequence>
<dbReference type="AlphaFoldDB" id="A0A382DME0"/>
<keyword evidence="1" id="KW-0472">Membrane</keyword>
<evidence type="ECO:0000313" key="3">
    <source>
        <dbReference type="EMBL" id="SVB39174.1"/>
    </source>
</evidence>
<dbReference type="NCBIfam" id="NF037970">
    <property type="entry name" value="vanZ_1"/>
    <property type="match status" value="1"/>
</dbReference>
<feature type="domain" description="VanZ-like" evidence="2">
    <location>
        <begin position="13"/>
        <end position="144"/>
    </location>
</feature>
<feature type="transmembrane region" description="Helical" evidence="1">
    <location>
        <begin position="12"/>
        <end position="31"/>
    </location>
</feature>
<protein>
    <recommendedName>
        <fullName evidence="2">VanZ-like domain-containing protein</fullName>
    </recommendedName>
</protein>
<organism evidence="3">
    <name type="scientific">marine metagenome</name>
    <dbReference type="NCBI Taxonomy" id="408172"/>
    <lineage>
        <taxon>unclassified sequences</taxon>
        <taxon>metagenomes</taxon>
        <taxon>ecological metagenomes</taxon>
    </lineage>
</organism>
<dbReference type="InterPro" id="IPR006976">
    <property type="entry name" value="VanZ-like"/>
</dbReference>
<dbReference type="Pfam" id="PF04892">
    <property type="entry name" value="VanZ"/>
    <property type="match status" value="1"/>
</dbReference>
<gene>
    <name evidence="3" type="ORF">METZ01_LOCUS192028</name>
</gene>
<proteinExistence type="predicted"/>
<feature type="transmembrane region" description="Helical" evidence="1">
    <location>
        <begin position="122"/>
        <end position="145"/>
    </location>
</feature>